<reference evidence="2" key="1">
    <citation type="submission" date="2017-07" db="EMBL/GenBank/DDBJ databases">
        <title>Taro Niue Genome Assembly and Annotation.</title>
        <authorList>
            <person name="Atibalentja N."/>
            <person name="Keating K."/>
            <person name="Fields C.J."/>
        </authorList>
    </citation>
    <scope>NUCLEOTIDE SEQUENCE</scope>
    <source>
        <strain evidence="2">Niue_2</strain>
        <tissue evidence="2">Leaf</tissue>
    </source>
</reference>
<evidence type="ECO:0000313" key="2">
    <source>
        <dbReference type="EMBL" id="MQL97134.1"/>
    </source>
</evidence>
<dbReference type="PROSITE" id="PS51257">
    <property type="entry name" value="PROKAR_LIPOPROTEIN"/>
    <property type="match status" value="1"/>
</dbReference>
<gene>
    <name evidence="2" type="ORF">Taro_029816</name>
</gene>
<feature type="chain" id="PRO_5032660270" description="Secreted protein" evidence="1">
    <location>
        <begin position="26"/>
        <end position="82"/>
    </location>
</feature>
<sequence>MPLRDLFFPGLLLVLACVRWDCTLSDYSPSGSLDPWAATAKIGSSAWAEGRFLGSLQLVRLLSIGRAHAGRRRRGGSRSPCS</sequence>
<feature type="signal peptide" evidence="1">
    <location>
        <begin position="1"/>
        <end position="25"/>
    </location>
</feature>
<evidence type="ECO:0000256" key="1">
    <source>
        <dbReference type="SAM" id="SignalP"/>
    </source>
</evidence>
<proteinExistence type="predicted"/>
<organism evidence="2 3">
    <name type="scientific">Colocasia esculenta</name>
    <name type="common">Wild taro</name>
    <name type="synonym">Arum esculentum</name>
    <dbReference type="NCBI Taxonomy" id="4460"/>
    <lineage>
        <taxon>Eukaryota</taxon>
        <taxon>Viridiplantae</taxon>
        <taxon>Streptophyta</taxon>
        <taxon>Embryophyta</taxon>
        <taxon>Tracheophyta</taxon>
        <taxon>Spermatophyta</taxon>
        <taxon>Magnoliopsida</taxon>
        <taxon>Liliopsida</taxon>
        <taxon>Araceae</taxon>
        <taxon>Aroideae</taxon>
        <taxon>Colocasieae</taxon>
        <taxon>Colocasia</taxon>
    </lineage>
</organism>
<dbReference type="AlphaFoldDB" id="A0A843VW15"/>
<accession>A0A843VW15</accession>
<comment type="caution">
    <text evidence="2">The sequence shown here is derived from an EMBL/GenBank/DDBJ whole genome shotgun (WGS) entry which is preliminary data.</text>
</comment>
<keyword evidence="1" id="KW-0732">Signal</keyword>
<keyword evidence="3" id="KW-1185">Reference proteome</keyword>
<dbReference type="Proteomes" id="UP000652761">
    <property type="component" value="Unassembled WGS sequence"/>
</dbReference>
<protein>
    <recommendedName>
        <fullName evidence="4">Secreted protein</fullName>
    </recommendedName>
</protein>
<dbReference type="EMBL" id="NMUH01002006">
    <property type="protein sequence ID" value="MQL97134.1"/>
    <property type="molecule type" value="Genomic_DNA"/>
</dbReference>
<name>A0A843VW15_COLES</name>
<evidence type="ECO:0000313" key="3">
    <source>
        <dbReference type="Proteomes" id="UP000652761"/>
    </source>
</evidence>
<evidence type="ECO:0008006" key="4">
    <source>
        <dbReference type="Google" id="ProtNLM"/>
    </source>
</evidence>